<keyword evidence="1" id="KW-0547">Nucleotide-binding</keyword>
<dbReference type="GO" id="GO:0016787">
    <property type="term" value="F:hydrolase activity"/>
    <property type="evidence" value="ECO:0007669"/>
    <property type="project" value="UniProtKB-KW"/>
</dbReference>
<dbReference type="Gene3D" id="3.40.50.300">
    <property type="entry name" value="P-loop containing nucleotide triphosphate hydrolases"/>
    <property type="match status" value="4"/>
</dbReference>
<evidence type="ECO:0000259" key="10">
    <source>
        <dbReference type="PROSITE" id="PS51217"/>
    </source>
</evidence>
<dbReference type="GO" id="GO:0005829">
    <property type="term" value="C:cytosol"/>
    <property type="evidence" value="ECO:0007669"/>
    <property type="project" value="TreeGrafter"/>
</dbReference>
<dbReference type="EMBL" id="UINC01005158">
    <property type="protein sequence ID" value="SVA19475.1"/>
    <property type="molecule type" value="Genomic_DNA"/>
</dbReference>
<dbReference type="GO" id="GO:0003677">
    <property type="term" value="F:DNA binding"/>
    <property type="evidence" value="ECO:0007669"/>
    <property type="project" value="InterPro"/>
</dbReference>
<dbReference type="Pfam" id="PF00580">
    <property type="entry name" value="UvrD-helicase"/>
    <property type="match status" value="1"/>
</dbReference>
<dbReference type="PROSITE" id="PS51217">
    <property type="entry name" value="UVRD_HELICASE_CTER"/>
    <property type="match status" value="1"/>
</dbReference>
<evidence type="ECO:0000256" key="8">
    <source>
        <dbReference type="ARBA" id="ARBA00048988"/>
    </source>
</evidence>
<dbReference type="GO" id="GO:0043138">
    <property type="term" value="F:3'-5' DNA helicase activity"/>
    <property type="evidence" value="ECO:0007669"/>
    <property type="project" value="UniProtKB-EC"/>
</dbReference>
<feature type="domain" description="UvrD-like helicase ATP-binding" evidence="9">
    <location>
        <begin position="2"/>
        <end position="436"/>
    </location>
</feature>
<dbReference type="InterPro" id="IPR014017">
    <property type="entry name" value="DNA_helicase_UvrD-like_C"/>
</dbReference>
<dbReference type="InterPro" id="IPR000212">
    <property type="entry name" value="DNA_helicase_UvrD/REP"/>
</dbReference>
<keyword evidence="5" id="KW-0413">Isomerase</keyword>
<keyword evidence="4" id="KW-0067">ATP-binding</keyword>
<keyword evidence="3" id="KW-0347">Helicase</keyword>
<dbReference type="GO" id="GO:0009338">
    <property type="term" value="C:exodeoxyribonuclease V complex"/>
    <property type="evidence" value="ECO:0007669"/>
    <property type="project" value="TreeGrafter"/>
</dbReference>
<evidence type="ECO:0000256" key="4">
    <source>
        <dbReference type="ARBA" id="ARBA00022840"/>
    </source>
</evidence>
<sequence length="853" mass="93507">VPIDQAARDRIVGDLETTLFVEAGAGTGKTSALVDRIVSLVVSGVSVEHIAAITFTDRAATELRDRVRRRLEAMATGKGTEADAAGRALVELDGAALCTLHAFAQRILVEHPIEAGLPPAVEVMDEVSSLVDFDERWAGVVDTLLSDPRHAFTVLVAFELGISLRHLRDMAHRLDDNWDLVDDRLVSTPDPRPIDIGPLLADLREVVDLREHCTAQADTMLDRLDRVEAFADQLQEADGNPLSVVRVLGDRKDVTSRKKVGNKKNWAGSVPIDQVRDQLWSADDRIEAEVQRLNDEVIDRLVEVVGRGAVEAAEKRRRQGQLGFHDLLVLARRVLTESGHGLAVRAALADHYRCLLLDEFQDTDPLQIELAALIADPDTVTDDWRRLRPRPGSLFFVGDPKQSIYGFRRADMAVYLDAREAFGDNAVHLEQNFRTTVPILDWVNAVFERLIDHRHRKQPEYTPLVPARVDGSTGPPVVLLGADDSEKRGADDLRATSAADVAAVVSTALAEGWTVVNELKPAADGSPPVEAWRPCQPRDIAILLRSRTPVDALAAALTDAGIPYRIEAGFNPLATDEVRDLLTTLRAVDDPTDELALATALRSPLFGCGDDDLFEFTSAGGRWNHQDPGSSGLSDDHPVLEGIAWMAAMHARRPWEGAADLVEHLVRDRRAMELALCSPRPRDAWRRIRTFLDTARAFGETRGSDLRSFLAWCRLHAADDVRVDEVVPPEPDDNAVRILTMHGAKGLEFPICVLADLGSKRMSGGMAVHFPEEGGIAVALTKKLANAAHRAHADALLDADHLERLRLLYVAATRARDHLVLALHRSTPAKEPDHTATVTNAEILATASADLDT</sequence>
<evidence type="ECO:0000256" key="2">
    <source>
        <dbReference type="ARBA" id="ARBA00022801"/>
    </source>
</evidence>
<dbReference type="InterPro" id="IPR027417">
    <property type="entry name" value="P-loop_NTPase"/>
</dbReference>
<dbReference type="PROSITE" id="PS51198">
    <property type="entry name" value="UVRD_HELICASE_ATP_BIND"/>
    <property type="match status" value="1"/>
</dbReference>
<evidence type="ECO:0000256" key="7">
    <source>
        <dbReference type="ARBA" id="ARBA00034808"/>
    </source>
</evidence>
<feature type="non-terminal residue" evidence="11">
    <location>
        <position position="1"/>
    </location>
</feature>
<protein>
    <recommendedName>
        <fullName evidence="7">DNA 3'-5' helicase</fullName>
        <ecNumber evidence="7">5.6.2.4</ecNumber>
    </recommendedName>
</protein>
<accession>A0A381TTV4</accession>
<evidence type="ECO:0000256" key="3">
    <source>
        <dbReference type="ARBA" id="ARBA00022806"/>
    </source>
</evidence>
<organism evidence="11">
    <name type="scientific">marine metagenome</name>
    <dbReference type="NCBI Taxonomy" id="408172"/>
    <lineage>
        <taxon>unclassified sequences</taxon>
        <taxon>metagenomes</taxon>
        <taxon>ecological metagenomes</taxon>
    </lineage>
</organism>
<comment type="catalytic activity">
    <reaction evidence="6">
        <text>Couples ATP hydrolysis with the unwinding of duplex DNA by translocating in the 3'-5' direction.</text>
        <dbReference type="EC" id="5.6.2.4"/>
    </reaction>
</comment>
<dbReference type="GO" id="GO:0000725">
    <property type="term" value="P:recombinational repair"/>
    <property type="evidence" value="ECO:0007669"/>
    <property type="project" value="TreeGrafter"/>
</dbReference>
<dbReference type="AlphaFoldDB" id="A0A381TTV4"/>
<reference evidence="11" key="1">
    <citation type="submission" date="2018-05" db="EMBL/GenBank/DDBJ databases">
        <authorList>
            <person name="Lanie J.A."/>
            <person name="Ng W.-L."/>
            <person name="Kazmierczak K.M."/>
            <person name="Andrzejewski T.M."/>
            <person name="Davidsen T.M."/>
            <person name="Wayne K.J."/>
            <person name="Tettelin H."/>
            <person name="Glass J.I."/>
            <person name="Rusch D."/>
            <person name="Podicherti R."/>
            <person name="Tsui H.-C.T."/>
            <person name="Winkler M.E."/>
        </authorList>
    </citation>
    <scope>NUCLEOTIDE SEQUENCE</scope>
</reference>
<feature type="non-terminal residue" evidence="11">
    <location>
        <position position="853"/>
    </location>
</feature>
<comment type="catalytic activity">
    <reaction evidence="8">
        <text>ATP + H2O = ADP + phosphate + H(+)</text>
        <dbReference type="Rhea" id="RHEA:13065"/>
        <dbReference type="ChEBI" id="CHEBI:15377"/>
        <dbReference type="ChEBI" id="CHEBI:15378"/>
        <dbReference type="ChEBI" id="CHEBI:30616"/>
        <dbReference type="ChEBI" id="CHEBI:43474"/>
        <dbReference type="ChEBI" id="CHEBI:456216"/>
        <dbReference type="EC" id="5.6.2.4"/>
    </reaction>
</comment>
<evidence type="ECO:0000259" key="9">
    <source>
        <dbReference type="PROSITE" id="PS51198"/>
    </source>
</evidence>
<name>A0A381TTV4_9ZZZZ</name>
<gene>
    <name evidence="11" type="ORF">METZ01_LOCUS72329</name>
</gene>
<dbReference type="PANTHER" id="PTHR11070:SF23">
    <property type="entry name" value="RECBCD ENZYME SUBUNIT RECB"/>
    <property type="match status" value="1"/>
</dbReference>
<dbReference type="PANTHER" id="PTHR11070">
    <property type="entry name" value="UVRD / RECB / PCRA DNA HELICASE FAMILY MEMBER"/>
    <property type="match status" value="1"/>
</dbReference>
<evidence type="ECO:0000313" key="11">
    <source>
        <dbReference type="EMBL" id="SVA19475.1"/>
    </source>
</evidence>
<dbReference type="EC" id="5.6.2.4" evidence="7"/>
<dbReference type="GO" id="GO:0005524">
    <property type="term" value="F:ATP binding"/>
    <property type="evidence" value="ECO:0007669"/>
    <property type="project" value="UniProtKB-KW"/>
</dbReference>
<dbReference type="InterPro" id="IPR014016">
    <property type="entry name" value="UvrD-like_ATP-bd"/>
</dbReference>
<dbReference type="Gene3D" id="1.10.486.10">
    <property type="entry name" value="PCRA, domain 4"/>
    <property type="match status" value="1"/>
</dbReference>
<keyword evidence="2" id="KW-0378">Hydrolase</keyword>
<proteinExistence type="predicted"/>
<dbReference type="SUPFAM" id="SSF52540">
    <property type="entry name" value="P-loop containing nucleoside triphosphate hydrolases"/>
    <property type="match status" value="1"/>
</dbReference>
<feature type="domain" description="UvrD-like helicase C-terminal" evidence="10">
    <location>
        <begin position="459"/>
        <end position="746"/>
    </location>
</feature>
<evidence type="ECO:0000256" key="6">
    <source>
        <dbReference type="ARBA" id="ARBA00034617"/>
    </source>
</evidence>
<evidence type="ECO:0000256" key="5">
    <source>
        <dbReference type="ARBA" id="ARBA00023235"/>
    </source>
</evidence>
<dbReference type="Pfam" id="PF13361">
    <property type="entry name" value="UvrD_C"/>
    <property type="match status" value="2"/>
</dbReference>
<evidence type="ECO:0000256" key="1">
    <source>
        <dbReference type="ARBA" id="ARBA00022741"/>
    </source>
</evidence>